<protein>
    <submittedName>
        <fullName evidence="1">Uncharacterized protein</fullName>
    </submittedName>
</protein>
<sequence>MEVNTIPYHTLGYVPDSYHIIDWIPVDTLASIIVDIAHSGRSSKAPLIFNLVNPKDSEWQTFIQAVQKHFSTQKLVPIALLEWIEMLKKVDPGDSQQLATLLAVKILEFYELAALAASRERQLYASHNGVTNMEFLASGQ</sequence>
<comment type="caution">
    <text evidence="1">The sequence shown here is derived from an EMBL/GenBank/DDBJ whole genome shotgun (WGS) entry which is preliminary data.</text>
</comment>
<gene>
    <name evidence="1" type="ORF">B0A49_11149</name>
</gene>
<dbReference type="EMBL" id="NAJN01002229">
    <property type="protein sequence ID" value="TKA55659.1"/>
    <property type="molecule type" value="Genomic_DNA"/>
</dbReference>
<accession>A0A4V5NDX4</accession>
<reference evidence="1 2" key="1">
    <citation type="submission" date="2017-03" db="EMBL/GenBank/DDBJ databases">
        <title>Genomes of endolithic fungi from Antarctica.</title>
        <authorList>
            <person name="Coleine C."/>
            <person name="Masonjones S."/>
            <person name="Stajich J.E."/>
        </authorList>
    </citation>
    <scope>NUCLEOTIDE SEQUENCE [LARGE SCALE GENOMIC DNA]</scope>
    <source>
        <strain evidence="1 2">CCFEE 5187</strain>
    </source>
</reference>
<organism evidence="1 2">
    <name type="scientific">Cryomyces minteri</name>
    <dbReference type="NCBI Taxonomy" id="331657"/>
    <lineage>
        <taxon>Eukaryota</taxon>
        <taxon>Fungi</taxon>
        <taxon>Dikarya</taxon>
        <taxon>Ascomycota</taxon>
        <taxon>Pezizomycotina</taxon>
        <taxon>Dothideomycetes</taxon>
        <taxon>Dothideomycetes incertae sedis</taxon>
        <taxon>Cryomyces</taxon>
    </lineage>
</organism>
<name>A0A4V5NDX4_9PEZI</name>
<dbReference type="Gene3D" id="3.40.50.720">
    <property type="entry name" value="NAD(P)-binding Rossmann-like Domain"/>
    <property type="match status" value="1"/>
</dbReference>
<dbReference type="STRING" id="331657.A0A4V5NDX4"/>
<dbReference type="OrthoDB" id="4259646at2759"/>
<evidence type="ECO:0000313" key="2">
    <source>
        <dbReference type="Proteomes" id="UP000308768"/>
    </source>
</evidence>
<evidence type="ECO:0000313" key="1">
    <source>
        <dbReference type="EMBL" id="TKA55659.1"/>
    </source>
</evidence>
<proteinExistence type="predicted"/>
<dbReference type="Proteomes" id="UP000308768">
    <property type="component" value="Unassembled WGS sequence"/>
</dbReference>
<dbReference type="AlphaFoldDB" id="A0A4V5NDX4"/>
<keyword evidence="2" id="KW-1185">Reference proteome</keyword>